<feature type="non-terminal residue" evidence="1">
    <location>
        <position position="110"/>
    </location>
</feature>
<organism evidence="1 2">
    <name type="scientific">Racocetra persica</name>
    <dbReference type="NCBI Taxonomy" id="160502"/>
    <lineage>
        <taxon>Eukaryota</taxon>
        <taxon>Fungi</taxon>
        <taxon>Fungi incertae sedis</taxon>
        <taxon>Mucoromycota</taxon>
        <taxon>Glomeromycotina</taxon>
        <taxon>Glomeromycetes</taxon>
        <taxon>Diversisporales</taxon>
        <taxon>Gigasporaceae</taxon>
        <taxon>Racocetra</taxon>
    </lineage>
</organism>
<proteinExistence type="predicted"/>
<accession>A0ACA9RXR1</accession>
<keyword evidence="2" id="KW-1185">Reference proteome</keyword>
<evidence type="ECO:0000313" key="2">
    <source>
        <dbReference type="Proteomes" id="UP000789920"/>
    </source>
</evidence>
<feature type="non-terminal residue" evidence="1">
    <location>
        <position position="1"/>
    </location>
</feature>
<dbReference type="EMBL" id="CAJVQC010074554">
    <property type="protein sequence ID" value="CAG8813130.1"/>
    <property type="molecule type" value="Genomic_DNA"/>
</dbReference>
<comment type="caution">
    <text evidence="1">The sequence shown here is derived from an EMBL/GenBank/DDBJ whole genome shotgun (WGS) entry which is preliminary data.</text>
</comment>
<gene>
    <name evidence="1" type="ORF">RPERSI_LOCUS23693</name>
</gene>
<reference evidence="1" key="1">
    <citation type="submission" date="2021-06" db="EMBL/GenBank/DDBJ databases">
        <authorList>
            <person name="Kallberg Y."/>
            <person name="Tangrot J."/>
            <person name="Rosling A."/>
        </authorList>
    </citation>
    <scope>NUCLEOTIDE SEQUENCE</scope>
    <source>
        <strain evidence="1">MA461A</strain>
    </source>
</reference>
<protein>
    <submittedName>
        <fullName evidence="1">37042_t:CDS:1</fullName>
    </submittedName>
</protein>
<dbReference type="Proteomes" id="UP000789920">
    <property type="component" value="Unassembled WGS sequence"/>
</dbReference>
<name>A0ACA9RXR1_9GLOM</name>
<sequence>CEYDNCFTELTVQLAIIMVGKQAFGTITEIFIPLCMSKFNEWYRLFKRCLNKTDENPQLEDVEHSQWIKDGDLVDPPEIEDSEYVKIGHMAQDIGMWEKALNFLSLCGVL</sequence>
<evidence type="ECO:0000313" key="1">
    <source>
        <dbReference type="EMBL" id="CAG8813130.1"/>
    </source>
</evidence>